<protein>
    <submittedName>
        <fullName evidence="2">Uncharacterized protein LOC113466743</fullName>
    </submittedName>
</protein>
<gene>
    <name evidence="2" type="primary">LOC113466743</name>
</gene>
<keyword evidence="1" id="KW-1185">Reference proteome</keyword>
<name>A0A3Q0IV15_DIACI</name>
<dbReference type="PaxDb" id="121845-A0A3Q0IV15"/>
<dbReference type="Proteomes" id="UP000079169">
    <property type="component" value="Unplaced"/>
</dbReference>
<dbReference type="RefSeq" id="XP_026678205.1">
    <property type="nucleotide sequence ID" value="XM_026822404.1"/>
</dbReference>
<evidence type="ECO:0000313" key="1">
    <source>
        <dbReference type="Proteomes" id="UP000079169"/>
    </source>
</evidence>
<accession>A0A3Q0IV15</accession>
<dbReference type="STRING" id="121845.A0A3Q0IV15"/>
<sequence>MSSYCRITGKSRGLPKPNYFPILPPISAADAKRFCRITGKSYGLPTHHYLPVLLFSKNKKKKGKNAHETLGNKHRIVHGYRYVVPLIENSNVLMNLLESKTSDFLKINDLLHTNVTNITNKLVNKKKRKTKSKDLSSNGINDLFSIFKNDAISDIYRQNLKDFQGAKEKIFDEMVRTMRPGQVRQFLTQIEQQIQTALLSNREAEEILKKYDQNKLSKTKIDEKTIDLTKLPSQIDVNDIVNNIKDGKLVTIQGKEYLSVKTSNGEKLVLGQSITVHGRTKFIPGQTLVLNGVEKFVAGIVTNENGKAKLLAGQLVDLANKQKQFVRGEFVETMKGLEFMPSQISSGAQGVVSTPLGGPLLTAQTSQNVELQQVVNKMNPALLQKTKVDTRDCPERIDLTKLPSQIDVNDIVKNIKDGKLVTIQGKEYLSVKTSNGEKLVLGQSITVHGRTKFIPGQTLVLNGVERFVAGIVTNENGKAKLLAGQLVDLANKQKQFVRGQFVETMKGLEFMPSQISSGAQGVVSTPLGGPLLTAQTSQNVELQQVVNKMNPAQLQKTKVDTVLKDKAHELPESMEIQEIVQNMGEGKVVKVAGKEFLSVKTSKGDKLLVGQYVNVNGKDVFVPGQTMTVNGVEKFVAGVVVNENGVSTLVPGQVVDLGNNQKQFVSGQFVETMKGLEFMPSQIGSGTVGSGAHGVVSTLGGPLLTAKTSQNVELQQVVNKMNPAQLQKTKVDTVLKDKAHELPESMEIQEIVQNMGEGKVVKVAGKEFLSVKTSKGDKLLVGQYVNVNGKDVFVPGQTMTVNGVEKFVAGVVVNENGVSTLVPGQVVDLGNNQKQFVSGQFVETMKGLEFMPSQISSGAQGVVSTPLGGPLLTAQTSQNVELQQVVNKMNPAQLQKTKVDTVLKDKAHELPESMEIQEIVQNMGEGKVVKVAGKEFLSVKTSKGDKLLVGQYVNVNGKDVFVPGQTMTVNGVEKFVAGVVVNENGVSTLVPGQVVDLGNNQKQFVSGQFVETMKGLEFMPSQISSGAQGVVSTPLGGPLLTAQTSQNVELQQVVNKMNPAQLQKTKVDTVLKDKAHELPESMEIQEIVQNMGEGKVVKVAGKEFLSVKTSKGDKLLVGQYVNVNGKDVFVPGQTMTVNGVEKFVAGVVVNENGVSTLVPGQVVDLGNNQKQFVSGQFVETMKGLEFMPSQISSGAQGVVSTPLGGPLLTAQTSQNVELQQVVNKMNPAQLQKTKVDTVLKDKAHELPESMEIQEIVQNMGEGKVVKVAGKEFLSVKTSKGDKLLVGQYVNVNGKDVFVPGQTMTVNGVEKFVAGVVVNENGVSTLVPGQVVDLGNNQKQFVSGQFVETMKGLEFMPSQISSGAQGVVSTPLGGPLLTAQTSQNVELQQVVNKMNPAQLQKTKVDTVLKDKAHELPESMEIQEIVQNMGEGKVVKVAGKEFLSVKTSKGDKLLVGQYVNVNGKDVFVPGQTMTVNGVEKFVAGVVVNENGVSTLVPGQVVDLGNNQKQFVSGQFVETMKGLEFMPSQISSGAQGVVSTPLGGPLLTAQTSQNVELQQVVNKMNPAQLQKTKVDTVLKDKAHELPESMEIQEIVQNMGEGKVVKVAGKEFLSVKTSKGDKLLVGQYVNVNGKDVFVPGQTMTVNGVEKFVAGVVVNENGVSTLVPGQVVDLGNNQKQFVSGQFVETMKGLEFMPSQISSGAQGVVSTPLGGPLLTAQTSQNVELQQVVNKMNPAQLQKTKVDTVLKDKAHELPESMEIQEIVQNMGEGKVVKVAGKEFLSVKTSKGDKLLVGQYVNVNGKDVFVPGQTMTVNGVEKFVAGVVVNENGVSTLVPGQVVDLGNNQKQFVSGQFVETMKGLEFMPSQISSGAQGVVSTPLGGPLLTAQTSQNVELQQVVNKMNPAQLQKTKVDTVLKDKAHELPESMEIQEIVQNMGEGKVVKVAGKEFLSVKTSKGDKLLVGQYVNVNGKDVFVPGQTMTVNGVEKFVAGVVVNENGVSTLVPGQVVDLGNNQKQFVSGQFVETMKGLEFMPSQISSGAQGVVSTPLGGPLLTAQTSQNVELQQVVNKMNPAQLQKTKVDTVLKDKAHELPESMEIQEIVQNMGEGKVVKVAGKEFLSVKTSKGDKLLVGQYVNVNGKDVFVPGQTMTVNGVEKFVAGVVVNENGVSTLVPGQVVDLGNNQKQFVSGQFVETMKGLEFMPSQISSGAQGVVSTPLGGPLLTAQTSQNVELQQVVNKMNPAQLQKTKVDTVLKDKAHELPESMEIQEIVQNMGEGKVVKVAGKEFLSVKTSKGDKLLVGQYVNVNGKDVFVPGQTMTVNGVEKFVAGVVVNENGVSTLVPGQVVDLGNNQKQFVSGQFVETMKGLEFMPSQISSGAQGVVSTPLGGPLLTAQTSQNVELQQVVNKMNPAQLQKTKVDTVLKDKAHELPESMEIQEIVQNMGEGKVVKVAGKEFLSVKTSKGDKLLVGQYVNVNGKDVFVPGQTMTVNGVEKFVAGVVVNENGVSTLVPGQVVDLGNNQKQFVSGQFVETMKGLEFMPSQISSGAQGVVSTPLGGPLLTAQTSQNVELQQVVNKMNPAQLQKTKVDTVLKDKAHELPESMEIQEIVQNMGEGKVVKVAGKEFLSVKTSKGDKLLVGQYVNVNGKDVFVPGQTMTVNGVEKFVAGVVVNENGVSTLVPGQVVDLGNNQKQFVSGQFVETMKGLEFMPSQISSGAQGVVSTPLGGPLLTAQTSQNVELQQVVNKMNPAQLQKTKVDTVLKDKAHELPESMEIQEIVQNMGEGKVVKVAGKEFLSVKTSKGDKLLVGQYVNVNGKDVFVPGQTMTVNGVEKFVAGVVVNENQLNPDLCKNDSILCELVRESASLMVVPEEITMYRSSNDIPASILFSDNTLASENFLSKTNMKNRNILVIVKHGCQAIFPKEASRLVLSGQVSYTLLDEKGVFYFKPMHVFSALKLPTLITNRKYNRYFPDGNSADNKYSIGIGFNGVSNALKSSYHTIRVDTGNKVK</sequence>
<dbReference type="KEGG" id="dci:113466743"/>
<evidence type="ECO:0000313" key="2">
    <source>
        <dbReference type="RefSeq" id="XP_026678205.1"/>
    </source>
</evidence>
<proteinExistence type="predicted"/>
<reference evidence="2" key="1">
    <citation type="submission" date="2025-08" db="UniProtKB">
        <authorList>
            <consortium name="RefSeq"/>
        </authorList>
    </citation>
    <scope>IDENTIFICATION</scope>
</reference>
<dbReference type="GeneID" id="113466743"/>
<organism evidence="1 2">
    <name type="scientific">Diaphorina citri</name>
    <name type="common">Asian citrus psyllid</name>
    <dbReference type="NCBI Taxonomy" id="121845"/>
    <lineage>
        <taxon>Eukaryota</taxon>
        <taxon>Metazoa</taxon>
        <taxon>Ecdysozoa</taxon>
        <taxon>Arthropoda</taxon>
        <taxon>Hexapoda</taxon>
        <taxon>Insecta</taxon>
        <taxon>Pterygota</taxon>
        <taxon>Neoptera</taxon>
        <taxon>Paraneoptera</taxon>
        <taxon>Hemiptera</taxon>
        <taxon>Sternorrhyncha</taxon>
        <taxon>Psylloidea</taxon>
        <taxon>Psyllidae</taxon>
        <taxon>Diaphorininae</taxon>
        <taxon>Diaphorina</taxon>
    </lineage>
</organism>